<evidence type="ECO:0000313" key="11">
    <source>
        <dbReference type="Proteomes" id="UP001214043"/>
    </source>
</evidence>
<dbReference type="SUPFAM" id="SSF51419">
    <property type="entry name" value="PLP-binding barrel"/>
    <property type="match status" value="1"/>
</dbReference>
<dbReference type="KEGG" id="hfl:PUV54_12290"/>
<dbReference type="GO" id="GO:0008784">
    <property type="term" value="F:alanine racemase activity"/>
    <property type="evidence" value="ECO:0007669"/>
    <property type="project" value="UniProtKB-UniRule"/>
</dbReference>
<dbReference type="GO" id="GO:0005829">
    <property type="term" value="C:cytosol"/>
    <property type="evidence" value="ECO:0007669"/>
    <property type="project" value="TreeGrafter"/>
</dbReference>
<feature type="active site" description="Proton acceptor; specific for L-alanine" evidence="6">
    <location>
        <position position="256"/>
    </location>
</feature>
<feature type="modified residue" description="N6-(pyridoxal phosphate)lysine" evidence="6 7">
    <location>
        <position position="42"/>
    </location>
</feature>
<organism evidence="10 11">
    <name type="scientific">Hyphococcus flavus</name>
    <dbReference type="NCBI Taxonomy" id="1866326"/>
    <lineage>
        <taxon>Bacteria</taxon>
        <taxon>Pseudomonadati</taxon>
        <taxon>Pseudomonadota</taxon>
        <taxon>Alphaproteobacteria</taxon>
        <taxon>Parvularculales</taxon>
        <taxon>Parvularculaceae</taxon>
        <taxon>Hyphococcus</taxon>
    </lineage>
</organism>
<dbReference type="EMBL" id="CP118166">
    <property type="protein sequence ID" value="WDI30732.1"/>
    <property type="molecule type" value="Genomic_DNA"/>
</dbReference>
<dbReference type="NCBIfam" id="TIGR00492">
    <property type="entry name" value="alr"/>
    <property type="match status" value="1"/>
</dbReference>
<dbReference type="InterPro" id="IPR029066">
    <property type="entry name" value="PLP-binding_barrel"/>
</dbReference>
<dbReference type="HAMAP" id="MF_01201">
    <property type="entry name" value="Ala_racemase"/>
    <property type="match status" value="1"/>
</dbReference>
<dbReference type="CDD" id="cd00430">
    <property type="entry name" value="PLPDE_III_AR"/>
    <property type="match status" value="1"/>
</dbReference>
<dbReference type="Pfam" id="PF00842">
    <property type="entry name" value="Ala_racemase_C"/>
    <property type="match status" value="1"/>
</dbReference>
<protein>
    <recommendedName>
        <fullName evidence="3 6">Alanine racemase</fullName>
        <ecNumber evidence="3 6">5.1.1.1</ecNumber>
    </recommendedName>
</protein>
<dbReference type="InterPro" id="IPR009006">
    <property type="entry name" value="Ala_racemase/Decarboxylase_C"/>
</dbReference>
<comment type="cofactor">
    <cofactor evidence="2 6 7">
        <name>pyridoxal 5'-phosphate</name>
        <dbReference type="ChEBI" id="CHEBI:597326"/>
    </cofactor>
</comment>
<comment type="function">
    <text evidence="6">Catalyzes the interconversion of L-alanine and D-alanine. May also act on other amino acids.</text>
</comment>
<feature type="binding site" evidence="6 8">
    <location>
        <position position="139"/>
    </location>
    <ligand>
        <name>substrate</name>
    </ligand>
</feature>
<feature type="domain" description="Alanine racemase C-terminal" evidence="9">
    <location>
        <begin position="235"/>
        <end position="360"/>
    </location>
</feature>
<dbReference type="Proteomes" id="UP001214043">
    <property type="component" value="Chromosome"/>
</dbReference>
<feature type="binding site" evidence="6 8">
    <location>
        <position position="304"/>
    </location>
    <ligand>
        <name>substrate</name>
    </ligand>
</feature>
<comment type="similarity">
    <text evidence="6">Belongs to the alanine racemase family.</text>
</comment>
<dbReference type="PANTHER" id="PTHR30511">
    <property type="entry name" value="ALANINE RACEMASE"/>
    <property type="match status" value="1"/>
</dbReference>
<dbReference type="InterPro" id="IPR000821">
    <property type="entry name" value="Ala_racemase"/>
</dbReference>
<evidence type="ECO:0000256" key="5">
    <source>
        <dbReference type="ARBA" id="ARBA00023235"/>
    </source>
</evidence>
<comment type="catalytic activity">
    <reaction evidence="1 6">
        <text>L-alanine = D-alanine</text>
        <dbReference type="Rhea" id="RHEA:20249"/>
        <dbReference type="ChEBI" id="CHEBI:57416"/>
        <dbReference type="ChEBI" id="CHEBI:57972"/>
        <dbReference type="EC" id="5.1.1.1"/>
    </reaction>
</comment>
<accession>A0AAF0CGJ0</accession>
<dbReference type="RefSeq" id="WP_274492546.1">
    <property type="nucleotide sequence ID" value="NZ_CP118166.1"/>
</dbReference>
<dbReference type="Gene3D" id="2.40.37.10">
    <property type="entry name" value="Lyase, Ornithine Decarboxylase, Chain A, domain 1"/>
    <property type="match status" value="1"/>
</dbReference>
<reference evidence="10" key="1">
    <citation type="submission" date="2023-02" db="EMBL/GenBank/DDBJ databases">
        <title>Genome sequence of Hyphococcus flavus.</title>
        <authorList>
            <person name="Rong J.-C."/>
            <person name="Zhao Q."/>
            <person name="Yi M."/>
            <person name="Wu J.-Y."/>
        </authorList>
    </citation>
    <scope>NUCLEOTIDE SEQUENCE</scope>
    <source>
        <strain evidence="10">MCCC 1K03223</strain>
    </source>
</reference>
<evidence type="ECO:0000256" key="6">
    <source>
        <dbReference type="HAMAP-Rule" id="MF_01201"/>
    </source>
</evidence>
<evidence type="ECO:0000256" key="8">
    <source>
        <dbReference type="PIRSR" id="PIRSR600821-52"/>
    </source>
</evidence>
<dbReference type="InterPro" id="IPR011079">
    <property type="entry name" value="Ala_racemase_C"/>
</dbReference>
<dbReference type="GO" id="GO:0030632">
    <property type="term" value="P:D-alanine biosynthetic process"/>
    <property type="evidence" value="ECO:0007669"/>
    <property type="project" value="UniProtKB-UniRule"/>
</dbReference>
<evidence type="ECO:0000256" key="7">
    <source>
        <dbReference type="PIRSR" id="PIRSR600821-50"/>
    </source>
</evidence>
<keyword evidence="4 6" id="KW-0663">Pyridoxal phosphate</keyword>
<proteinExistence type="inferred from homology"/>
<dbReference type="Pfam" id="PF01168">
    <property type="entry name" value="Ala_racemase_N"/>
    <property type="match status" value="1"/>
</dbReference>
<feature type="active site" description="Proton acceptor; specific for D-alanine" evidence="6">
    <location>
        <position position="42"/>
    </location>
</feature>
<keyword evidence="11" id="KW-1185">Reference proteome</keyword>
<comment type="pathway">
    <text evidence="6">Amino-acid biosynthesis; D-alanine biosynthesis; D-alanine from L-alanine: step 1/1.</text>
</comment>
<dbReference type="PANTHER" id="PTHR30511:SF0">
    <property type="entry name" value="ALANINE RACEMASE, CATABOLIC-RELATED"/>
    <property type="match status" value="1"/>
</dbReference>
<evidence type="ECO:0000256" key="2">
    <source>
        <dbReference type="ARBA" id="ARBA00001933"/>
    </source>
</evidence>
<dbReference type="GO" id="GO:0030170">
    <property type="term" value="F:pyridoxal phosphate binding"/>
    <property type="evidence" value="ECO:0007669"/>
    <property type="project" value="UniProtKB-UniRule"/>
</dbReference>
<evidence type="ECO:0000259" key="9">
    <source>
        <dbReference type="SMART" id="SM01005"/>
    </source>
</evidence>
<name>A0AAF0CGJ0_9PROT</name>
<sequence>MNTPPITFDGGPWADINLSALCANFAMIRDQAPGAETAAVVKCDAYGLGSAPITKALLEREKCQTFFVVYPEEGATLRTLLKTSSPRIFVFDGPSEKTLPLFDQFNLIPVINSIAEANLWRTRMGVKPAGVHIDTGMNRRGAPVSDVAEIAKLDLNIIMAMSHLACASEPEHPKNRMQLDAFKDVAASFPDAQLSLAASGGALMGRDYHFDLIRAGIALYGGTPFETDDERITPVVALRAPVVQLRELAPGETIGYGATFIAKRPFQIATVALGYGDGYPRAGSNRASAIINGERAPLAGRVSMDFITLDVTDLKNPPKIHDIAEFFGPALPVHETAQNCDRVPYDMFTGLGGRVDRRYV</sequence>
<keyword evidence="5 6" id="KW-0413">Isomerase</keyword>
<dbReference type="InterPro" id="IPR001608">
    <property type="entry name" value="Ala_racemase_N"/>
</dbReference>
<evidence type="ECO:0000256" key="3">
    <source>
        <dbReference type="ARBA" id="ARBA00013089"/>
    </source>
</evidence>
<evidence type="ECO:0000256" key="1">
    <source>
        <dbReference type="ARBA" id="ARBA00000316"/>
    </source>
</evidence>
<gene>
    <name evidence="10" type="primary">alr</name>
    <name evidence="10" type="ORF">PUV54_12290</name>
</gene>
<dbReference type="EC" id="5.1.1.1" evidence="3 6"/>
<evidence type="ECO:0000256" key="4">
    <source>
        <dbReference type="ARBA" id="ARBA00022898"/>
    </source>
</evidence>
<dbReference type="PRINTS" id="PR00992">
    <property type="entry name" value="ALARACEMASE"/>
</dbReference>
<dbReference type="Gene3D" id="3.20.20.10">
    <property type="entry name" value="Alanine racemase"/>
    <property type="match status" value="1"/>
</dbReference>
<dbReference type="SUPFAM" id="SSF50621">
    <property type="entry name" value="Alanine racemase C-terminal domain-like"/>
    <property type="match status" value="1"/>
</dbReference>
<dbReference type="SMART" id="SM01005">
    <property type="entry name" value="Ala_racemase_C"/>
    <property type="match status" value="1"/>
</dbReference>
<dbReference type="AlphaFoldDB" id="A0AAF0CGJ0"/>
<evidence type="ECO:0000313" key="10">
    <source>
        <dbReference type="EMBL" id="WDI30732.1"/>
    </source>
</evidence>